<dbReference type="InterPro" id="IPR004547">
    <property type="entry name" value="Glucosamine6P_isomerase"/>
</dbReference>
<dbReference type="InterPro" id="IPR006148">
    <property type="entry name" value="Glc/Gal-6P_isomerase"/>
</dbReference>
<dbReference type="Proteomes" id="UP000826513">
    <property type="component" value="Chromosome 2"/>
</dbReference>
<evidence type="ECO:0000313" key="4">
    <source>
        <dbReference type="Proteomes" id="UP000826513"/>
    </source>
</evidence>
<evidence type="ECO:0000259" key="2">
    <source>
        <dbReference type="Pfam" id="PF01182"/>
    </source>
</evidence>
<organism evidence="3 4">
    <name type="scientific">Agrobacterium larrymoorei</name>
    <dbReference type="NCBI Taxonomy" id="160699"/>
    <lineage>
        <taxon>Bacteria</taxon>
        <taxon>Pseudomonadati</taxon>
        <taxon>Pseudomonadota</taxon>
        <taxon>Alphaproteobacteria</taxon>
        <taxon>Hyphomicrobiales</taxon>
        <taxon>Rhizobiaceae</taxon>
        <taxon>Rhizobium/Agrobacterium group</taxon>
        <taxon>Agrobacterium</taxon>
    </lineage>
</organism>
<accession>A0ABX8T9P4</accession>
<gene>
    <name evidence="3" type="ORF">J5285_21715</name>
</gene>
<dbReference type="CDD" id="cd01399">
    <property type="entry name" value="GlcN6P_deaminase"/>
    <property type="match status" value="1"/>
</dbReference>
<dbReference type="Pfam" id="PF01182">
    <property type="entry name" value="Glucosamine_iso"/>
    <property type="match status" value="1"/>
</dbReference>
<protein>
    <submittedName>
        <fullName evidence="3">Glucosamine-6-phosphate deaminase</fullName>
    </submittedName>
</protein>
<sequence length="252" mass="26928">MDNHPRIASARAAKITILPTPEEASQFVAEKLITLVRAKPACRLGLATGQTPRRVYANMVAASQKGQVCFEEVETVNLDEYCGLGHSHPDSFAAYMHRELFAAGGFNPTRIHLINGAAMDEAAEAARYAVLVRSRSADIQLLGIGTNGHIGFNEPGSSKHSAVRIVELSEETLAANRASLLKLDRVPSHAITMGIGDILDAHEIVVLATGAAKAEAIRKSLTGQPDEACPASLLEAHSNVHWVLDEQAGKLL</sequence>
<evidence type="ECO:0000313" key="3">
    <source>
        <dbReference type="EMBL" id="QYA09956.1"/>
    </source>
</evidence>
<feature type="domain" description="Glucosamine/galactosamine-6-phosphate isomerase" evidence="2">
    <location>
        <begin position="23"/>
        <end position="242"/>
    </location>
</feature>
<keyword evidence="4" id="KW-1185">Reference proteome</keyword>
<keyword evidence="1" id="KW-0378">Hydrolase</keyword>
<reference evidence="3 4" key="1">
    <citation type="submission" date="2021-03" db="EMBL/GenBank/DDBJ databases">
        <title>Rapid diversification of plasmids in a genus of pathogenic and nitrogen fixing bacteria.</title>
        <authorList>
            <person name="Weisberg A.J."/>
            <person name="Miller M."/>
            <person name="Ream W."/>
            <person name="Grunwald N.J."/>
            <person name="Chang J.H."/>
        </authorList>
    </citation>
    <scope>NUCLEOTIDE SEQUENCE [LARGE SCALE GENOMIC DNA]</scope>
    <source>
        <strain evidence="3 4">AF3.44</strain>
    </source>
</reference>
<dbReference type="PANTHER" id="PTHR11280:SF5">
    <property type="entry name" value="GLUCOSAMINE-6-PHOSPHATE ISOMERASE"/>
    <property type="match status" value="1"/>
</dbReference>
<dbReference type="RefSeq" id="WP_219276147.1">
    <property type="nucleotide sequence ID" value="NZ_CP072168.1"/>
</dbReference>
<proteinExistence type="predicted"/>
<name>A0ABX8T9P4_9HYPH</name>
<dbReference type="PANTHER" id="PTHR11280">
    <property type="entry name" value="GLUCOSAMINE-6-PHOSPHATE ISOMERASE"/>
    <property type="match status" value="1"/>
</dbReference>
<dbReference type="EMBL" id="CP072168">
    <property type="protein sequence ID" value="QYA09956.1"/>
    <property type="molecule type" value="Genomic_DNA"/>
</dbReference>
<evidence type="ECO:0000256" key="1">
    <source>
        <dbReference type="ARBA" id="ARBA00022801"/>
    </source>
</evidence>